<evidence type="ECO:0000256" key="6">
    <source>
        <dbReference type="RuleBase" id="RU363041"/>
    </source>
</evidence>
<dbReference type="PANTHER" id="PTHR43701">
    <property type="entry name" value="MEMBRANE TRANSPORTER PROTEIN MJ0441-RELATED"/>
    <property type="match status" value="1"/>
</dbReference>
<protein>
    <recommendedName>
        <fullName evidence="6">Probable membrane transporter protein</fullName>
    </recommendedName>
</protein>
<comment type="similarity">
    <text evidence="2 6">Belongs to the 4-toluene sulfonate uptake permease (TSUP) (TC 2.A.102) family.</text>
</comment>
<dbReference type="InterPro" id="IPR002781">
    <property type="entry name" value="TM_pro_TauE-like"/>
</dbReference>
<evidence type="ECO:0000256" key="2">
    <source>
        <dbReference type="ARBA" id="ARBA00009142"/>
    </source>
</evidence>
<proteinExistence type="inferred from homology"/>
<reference evidence="7 8" key="1">
    <citation type="submission" date="2016-09" db="EMBL/GenBank/DDBJ databases">
        <title>Acidihalobacter prosperus V6 (DSM14174).</title>
        <authorList>
            <person name="Khaleque H.N."/>
            <person name="Ramsay J.P."/>
            <person name="Murphy R.J.T."/>
            <person name="Kaksonen A.H."/>
            <person name="Boxall N.J."/>
            <person name="Watkin E.L.J."/>
        </authorList>
    </citation>
    <scope>NUCLEOTIDE SEQUENCE [LARGE SCALE GENOMIC DNA]</scope>
    <source>
        <strain evidence="7 8">V6</strain>
    </source>
</reference>
<dbReference type="EMBL" id="CP017448">
    <property type="protein sequence ID" value="AOV15876.1"/>
    <property type="molecule type" value="Genomic_DNA"/>
</dbReference>
<evidence type="ECO:0000313" key="7">
    <source>
        <dbReference type="EMBL" id="AOV15876.1"/>
    </source>
</evidence>
<evidence type="ECO:0000256" key="1">
    <source>
        <dbReference type="ARBA" id="ARBA00004141"/>
    </source>
</evidence>
<evidence type="ECO:0000256" key="3">
    <source>
        <dbReference type="ARBA" id="ARBA00022692"/>
    </source>
</evidence>
<keyword evidence="3 6" id="KW-0812">Transmembrane</keyword>
<dbReference type="KEGG" id="aaeo:BJI67_01245"/>
<keyword evidence="8" id="KW-1185">Reference proteome</keyword>
<feature type="transmembrane region" description="Helical" evidence="6">
    <location>
        <begin position="223"/>
        <end position="240"/>
    </location>
</feature>
<feature type="transmembrane region" description="Helical" evidence="6">
    <location>
        <begin position="275"/>
        <end position="296"/>
    </location>
</feature>
<dbReference type="GO" id="GO:0005886">
    <property type="term" value="C:plasma membrane"/>
    <property type="evidence" value="ECO:0007669"/>
    <property type="project" value="UniProtKB-SubCell"/>
</dbReference>
<keyword evidence="5 6" id="KW-0472">Membrane</keyword>
<keyword evidence="4 6" id="KW-1133">Transmembrane helix</keyword>
<dbReference type="PANTHER" id="PTHR43701:SF12">
    <property type="entry name" value="MEMBRANE TRANSPORTER PROTEIN YTNM-RELATED"/>
    <property type="match status" value="1"/>
</dbReference>
<dbReference type="AlphaFoldDB" id="A0A1D8K4J3"/>
<feature type="transmembrane region" description="Helical" evidence="6">
    <location>
        <begin position="42"/>
        <end position="62"/>
    </location>
</feature>
<organism evidence="7 8">
    <name type="scientific">Acidihalobacter aeolianus</name>
    <dbReference type="NCBI Taxonomy" id="2792603"/>
    <lineage>
        <taxon>Bacteria</taxon>
        <taxon>Pseudomonadati</taxon>
        <taxon>Pseudomonadota</taxon>
        <taxon>Gammaproteobacteria</taxon>
        <taxon>Chromatiales</taxon>
        <taxon>Ectothiorhodospiraceae</taxon>
        <taxon>Acidihalobacter</taxon>
    </lineage>
</organism>
<keyword evidence="6" id="KW-1003">Cell membrane</keyword>
<dbReference type="Pfam" id="PF01925">
    <property type="entry name" value="TauE"/>
    <property type="match status" value="1"/>
</dbReference>
<feature type="transmembrane region" description="Helical" evidence="6">
    <location>
        <begin position="113"/>
        <end position="131"/>
    </location>
</feature>
<gene>
    <name evidence="7" type="ORF">BJI67_01245</name>
</gene>
<feature type="transmembrane region" description="Helical" evidence="6">
    <location>
        <begin position="178"/>
        <end position="211"/>
    </location>
</feature>
<feature type="transmembrane region" description="Helical" evidence="6">
    <location>
        <begin position="12"/>
        <end position="35"/>
    </location>
</feature>
<evidence type="ECO:0000256" key="4">
    <source>
        <dbReference type="ARBA" id="ARBA00022989"/>
    </source>
</evidence>
<comment type="subcellular location">
    <subcellularLocation>
        <location evidence="6">Cell membrane</location>
        <topology evidence="6">Multi-pass membrane protein</topology>
    </subcellularLocation>
    <subcellularLocation>
        <location evidence="1">Membrane</location>
        <topology evidence="1">Multi-pass membrane protein</topology>
    </subcellularLocation>
</comment>
<evidence type="ECO:0000313" key="8">
    <source>
        <dbReference type="Proteomes" id="UP000095342"/>
    </source>
</evidence>
<sequence>MDIFLPIAHMDVNLLVILFFGGIVGFLSGLVGVGGGFLITPLLLFIGVPPLVAVASGAAQIVGTSASGSYAHWRLGNVDFRMALVLLVGSWTGGAVGVHIAKVLQAGGDFGTIVTFLYVGLLGIVGASMLIESVNALRGSRRNKQGKTDTTEASGNGGWMTRLPLQMNFPVSQLKLSLIVPVVIGFGVGILTSLMGVGGGFIMVPVMIYMLRMPTKVVVGTSLFQLLFTTAEVSILQAGVNHAVDPFLALVLVIGSALGTQWGTRLGTRLPGEQLRLILALVVVAVAVKMLFGILIKPHDVYSLVLAQ</sequence>
<accession>A0A1D8K4J3</accession>
<name>A0A1D8K4J3_9GAMM</name>
<dbReference type="InterPro" id="IPR051598">
    <property type="entry name" value="TSUP/Inactive_protease-like"/>
</dbReference>
<dbReference type="Proteomes" id="UP000095342">
    <property type="component" value="Chromosome"/>
</dbReference>
<feature type="transmembrane region" description="Helical" evidence="6">
    <location>
        <begin position="246"/>
        <end position="263"/>
    </location>
</feature>
<evidence type="ECO:0000256" key="5">
    <source>
        <dbReference type="ARBA" id="ARBA00023136"/>
    </source>
</evidence>
<feature type="transmembrane region" description="Helical" evidence="6">
    <location>
        <begin position="82"/>
        <end position="101"/>
    </location>
</feature>
<dbReference type="RefSeq" id="WP_070071476.1">
    <property type="nucleotide sequence ID" value="NZ_CP017448.1"/>
</dbReference>